<evidence type="ECO:0000313" key="4">
    <source>
        <dbReference type="Proteomes" id="UP000002964"/>
    </source>
</evidence>
<evidence type="ECO:0000313" key="3">
    <source>
        <dbReference type="EMBL" id="EIC21283.1"/>
    </source>
</evidence>
<dbReference type="RefSeq" id="WP_009147869.1">
    <property type="nucleotide sequence ID" value="NZ_CP121471.1"/>
</dbReference>
<gene>
    <name evidence="3" type="ORF">Thi970DRAFT_01481</name>
</gene>
<reference evidence="3 4" key="2">
    <citation type="submission" date="2011-11" db="EMBL/GenBank/DDBJ databases">
        <authorList>
            <consortium name="US DOE Joint Genome Institute"/>
            <person name="Lucas S."/>
            <person name="Han J."/>
            <person name="Lapidus A."/>
            <person name="Cheng J.-F."/>
            <person name="Goodwin L."/>
            <person name="Pitluck S."/>
            <person name="Peters L."/>
            <person name="Ovchinnikova G."/>
            <person name="Zhang X."/>
            <person name="Detter J.C."/>
            <person name="Han C."/>
            <person name="Tapia R."/>
            <person name="Land M."/>
            <person name="Hauser L."/>
            <person name="Kyrpides N."/>
            <person name="Ivanova N."/>
            <person name="Pagani I."/>
            <person name="Vogl K."/>
            <person name="Liu Z."/>
            <person name="Overmann J."/>
            <person name="Frigaard N.-U."/>
            <person name="Bryant D."/>
            <person name="Woyke T."/>
        </authorList>
    </citation>
    <scope>NUCLEOTIDE SEQUENCE [LARGE SCALE GENOMIC DNA]</scope>
    <source>
        <strain evidence="3 4">970</strain>
    </source>
</reference>
<dbReference type="Pfam" id="PF13439">
    <property type="entry name" value="Glyco_transf_4"/>
    <property type="match status" value="1"/>
</dbReference>
<dbReference type="OrthoDB" id="6194329at2"/>
<feature type="domain" description="Glycosyltransferase subfamily 4-like N-terminal" evidence="2">
    <location>
        <begin position="86"/>
        <end position="210"/>
    </location>
</feature>
<evidence type="ECO:0000259" key="2">
    <source>
        <dbReference type="Pfam" id="PF13439"/>
    </source>
</evidence>
<evidence type="ECO:0000259" key="1">
    <source>
        <dbReference type="Pfam" id="PF00534"/>
    </source>
</evidence>
<keyword evidence="4" id="KW-1185">Reference proteome</keyword>
<dbReference type="Pfam" id="PF00534">
    <property type="entry name" value="Glycos_transf_1"/>
    <property type="match status" value="1"/>
</dbReference>
<dbReference type="PANTHER" id="PTHR45947:SF15">
    <property type="entry name" value="TEICHURONIC ACID BIOSYNTHESIS GLYCOSYLTRANSFERASE TUAC-RELATED"/>
    <property type="match status" value="1"/>
</dbReference>
<accession>H8Z0I2</accession>
<sequence>MKILITSSTFPARDDDPIPSFVREQAIWLKNHDSSLDIVAHAPHNIYSNTTSGSQPSLHYREIRFHYFWPYTWERLSGRGILPALRANPLLYLQIPFMFVCQFLSLWRLARRERPALLYAHWFTPQAINCALVGKLCDIPFLFTTHASDVSVLAKLPFNKKLIAWVCQRASAYTAVSERTAKKLASCFEQQQWRNCYADKLSIIPMGVDARPSPVSHSIQEQTRQQFMLDQRPILLFIGRLTEKKGVDILLRSFAALPAKTRDSLQLVIAGDGQLKSRLEEDVRNLKLSNVIFTGFVQGETKDGLLSLSALLCLPSIVDSRGDTEGFPVVLMEGLAHGKVILASDATGAEDVLEHGENGFIFRSNSTEQLTSLLQQVIDMDLDRLMVIAKRAQAIANRYHWDNIGKAYYDWIVAADENSMARKH</sequence>
<dbReference type="InterPro" id="IPR001296">
    <property type="entry name" value="Glyco_trans_1"/>
</dbReference>
<organism evidence="3 4">
    <name type="scientific">Thiorhodovibrio frisius</name>
    <dbReference type="NCBI Taxonomy" id="631362"/>
    <lineage>
        <taxon>Bacteria</taxon>
        <taxon>Pseudomonadati</taxon>
        <taxon>Pseudomonadota</taxon>
        <taxon>Gammaproteobacteria</taxon>
        <taxon>Chromatiales</taxon>
        <taxon>Chromatiaceae</taxon>
        <taxon>Thiorhodovibrio</taxon>
    </lineage>
</organism>
<keyword evidence="3" id="KW-0808">Transferase</keyword>
<proteinExistence type="predicted"/>
<name>H8Z0I2_9GAMM</name>
<dbReference type="STRING" id="631362.Thi970DRAFT_01481"/>
<dbReference type="eggNOG" id="COG0438">
    <property type="taxonomic scope" value="Bacteria"/>
</dbReference>
<dbReference type="HOGENOM" id="CLU_009583_2_4_6"/>
<reference evidence="4" key="1">
    <citation type="submission" date="2011-06" db="EMBL/GenBank/DDBJ databases">
        <authorList>
            <consortium name="US DOE Joint Genome Institute (JGI-PGF)"/>
            <person name="Lucas S."/>
            <person name="Han J."/>
            <person name="Lapidus A."/>
            <person name="Cheng J.-F."/>
            <person name="Goodwin L."/>
            <person name="Pitluck S."/>
            <person name="Peters L."/>
            <person name="Land M.L."/>
            <person name="Hauser L."/>
            <person name="Vogl K."/>
            <person name="Liu Z."/>
            <person name="Overmann J."/>
            <person name="Frigaard N.-U."/>
            <person name="Bryant D.A."/>
            <person name="Woyke T.J."/>
        </authorList>
    </citation>
    <scope>NUCLEOTIDE SEQUENCE [LARGE SCALE GENOMIC DNA]</scope>
    <source>
        <strain evidence="4">970</strain>
    </source>
</reference>
<dbReference type="InterPro" id="IPR028098">
    <property type="entry name" value="Glyco_trans_4-like_N"/>
</dbReference>
<dbReference type="GO" id="GO:0016757">
    <property type="term" value="F:glycosyltransferase activity"/>
    <property type="evidence" value="ECO:0007669"/>
    <property type="project" value="InterPro"/>
</dbReference>
<dbReference type="Proteomes" id="UP000002964">
    <property type="component" value="Unassembled WGS sequence"/>
</dbReference>
<dbReference type="PANTHER" id="PTHR45947">
    <property type="entry name" value="SULFOQUINOVOSYL TRANSFERASE SQD2"/>
    <property type="match status" value="1"/>
</dbReference>
<dbReference type="EMBL" id="JH603169">
    <property type="protein sequence ID" value="EIC21283.1"/>
    <property type="molecule type" value="Genomic_DNA"/>
</dbReference>
<dbReference type="InterPro" id="IPR050194">
    <property type="entry name" value="Glycosyltransferase_grp1"/>
</dbReference>
<dbReference type="SUPFAM" id="SSF53756">
    <property type="entry name" value="UDP-Glycosyltransferase/glycogen phosphorylase"/>
    <property type="match status" value="1"/>
</dbReference>
<dbReference type="AlphaFoldDB" id="H8Z0I2"/>
<protein>
    <submittedName>
        <fullName evidence="3">Glycosyltransferase</fullName>
    </submittedName>
</protein>
<dbReference type="Gene3D" id="3.40.50.2000">
    <property type="entry name" value="Glycogen Phosphorylase B"/>
    <property type="match status" value="2"/>
</dbReference>
<feature type="domain" description="Glycosyl transferase family 1" evidence="1">
    <location>
        <begin position="222"/>
        <end position="385"/>
    </location>
</feature>